<evidence type="ECO:0000313" key="11">
    <source>
        <dbReference type="Proteomes" id="UP000433483"/>
    </source>
</evidence>
<dbReference type="EMBL" id="QXFX01000196">
    <property type="protein sequence ID" value="KAE9126240.1"/>
    <property type="molecule type" value="Genomic_DNA"/>
</dbReference>
<dbReference type="EMBL" id="QXGE01000212">
    <property type="protein sequence ID" value="KAE9319956.1"/>
    <property type="molecule type" value="Genomic_DNA"/>
</dbReference>
<dbReference type="EMBL" id="QXGC01000194">
    <property type="protein sequence ID" value="KAE9245373.1"/>
    <property type="molecule type" value="Genomic_DNA"/>
</dbReference>
<evidence type="ECO:0000313" key="15">
    <source>
        <dbReference type="Proteomes" id="UP000441208"/>
    </source>
</evidence>
<evidence type="ECO:0000313" key="14">
    <source>
        <dbReference type="Proteomes" id="UP000440732"/>
    </source>
</evidence>
<reference evidence="10 11" key="1">
    <citation type="submission" date="2018-08" db="EMBL/GenBank/DDBJ databases">
        <title>Genomic investigation of the strawberry pathogen Phytophthora fragariae indicates pathogenicity is determined by transcriptional variation in three key races.</title>
        <authorList>
            <person name="Adams T.M."/>
            <person name="Armitage A.D."/>
            <person name="Sobczyk M.K."/>
            <person name="Bates H.J."/>
            <person name="Dunwell J.M."/>
            <person name="Nellist C.F."/>
            <person name="Harrison R.J."/>
        </authorList>
    </citation>
    <scope>NUCLEOTIDE SEQUENCE [LARGE SCALE GENOMIC DNA]</scope>
    <source>
        <strain evidence="9 12">A4</strain>
        <strain evidence="8 13">BC-1</strain>
        <strain evidence="7 17">BC-23</strain>
        <strain evidence="6 11">NOV-27</strain>
        <strain evidence="5 14">NOV-5</strain>
        <strain evidence="4 15">NOV-71</strain>
        <strain evidence="1 10">NOV-9</strain>
        <strain evidence="3 18">ONT-3</strain>
        <strain evidence="2 16">SCRP245</strain>
    </source>
</reference>
<dbReference type="EMBL" id="QXGA01000377">
    <property type="protein sequence ID" value="KAE9146957.1"/>
    <property type="molecule type" value="Genomic_DNA"/>
</dbReference>
<dbReference type="EMBL" id="QXGF01000233">
    <property type="protein sequence ID" value="KAE8943823.1"/>
    <property type="molecule type" value="Genomic_DNA"/>
</dbReference>
<dbReference type="Proteomes" id="UP000441208">
    <property type="component" value="Unassembled WGS sequence"/>
</dbReference>
<organism evidence="9 12">
    <name type="scientific">Phytophthora fragariae</name>
    <dbReference type="NCBI Taxonomy" id="53985"/>
    <lineage>
        <taxon>Eukaryota</taxon>
        <taxon>Sar</taxon>
        <taxon>Stramenopiles</taxon>
        <taxon>Oomycota</taxon>
        <taxon>Peronosporomycetes</taxon>
        <taxon>Peronosporales</taxon>
        <taxon>Peronosporaceae</taxon>
        <taxon>Phytophthora</taxon>
    </lineage>
</organism>
<evidence type="ECO:0000313" key="17">
    <source>
        <dbReference type="Proteomes" id="UP000476176"/>
    </source>
</evidence>
<evidence type="ECO:0000313" key="4">
    <source>
        <dbReference type="EMBL" id="KAE9132403.1"/>
    </source>
</evidence>
<dbReference type="EMBL" id="QXGD01000129">
    <property type="protein sequence ID" value="KAE9251589.1"/>
    <property type="molecule type" value="Genomic_DNA"/>
</dbReference>
<evidence type="ECO:0000313" key="1">
    <source>
        <dbReference type="EMBL" id="KAE8943823.1"/>
    </source>
</evidence>
<evidence type="ECO:0000313" key="3">
    <source>
        <dbReference type="EMBL" id="KAE9126240.1"/>
    </source>
</evidence>
<protein>
    <submittedName>
        <fullName evidence="9">Uncharacterized protein</fullName>
    </submittedName>
</protein>
<evidence type="ECO:0000313" key="9">
    <source>
        <dbReference type="EMBL" id="KAE9319956.1"/>
    </source>
</evidence>
<evidence type="ECO:0000313" key="5">
    <source>
        <dbReference type="EMBL" id="KAE9146957.1"/>
    </source>
</evidence>
<evidence type="ECO:0000313" key="18">
    <source>
        <dbReference type="Proteomes" id="UP000488956"/>
    </source>
</evidence>
<dbReference type="Proteomes" id="UP000440367">
    <property type="component" value="Unassembled WGS sequence"/>
</dbReference>
<dbReference type="Proteomes" id="UP000460718">
    <property type="component" value="Unassembled WGS sequence"/>
</dbReference>
<evidence type="ECO:0000313" key="8">
    <source>
        <dbReference type="EMBL" id="KAE9251589.1"/>
    </source>
</evidence>
<evidence type="ECO:0000313" key="7">
    <source>
        <dbReference type="EMBL" id="KAE9245373.1"/>
    </source>
</evidence>
<dbReference type="EMBL" id="QXFZ01000114">
    <property type="protein sequence ID" value="KAE9132403.1"/>
    <property type="molecule type" value="Genomic_DNA"/>
</dbReference>
<comment type="caution">
    <text evidence="9">The sequence shown here is derived from an EMBL/GenBank/DDBJ whole genome shotgun (WGS) entry which is preliminary data.</text>
</comment>
<dbReference type="OrthoDB" id="10271609at2759"/>
<dbReference type="EMBL" id="QXFW01000206">
    <property type="protein sequence ID" value="KAE9020642.1"/>
    <property type="molecule type" value="Genomic_DNA"/>
</dbReference>
<dbReference type="Proteomes" id="UP000488956">
    <property type="component" value="Unassembled WGS sequence"/>
</dbReference>
<dbReference type="Proteomes" id="UP000433483">
    <property type="component" value="Unassembled WGS sequence"/>
</dbReference>
<evidence type="ECO:0000313" key="10">
    <source>
        <dbReference type="Proteomes" id="UP000429523"/>
    </source>
</evidence>
<proteinExistence type="predicted"/>
<evidence type="ECO:0000313" key="13">
    <source>
        <dbReference type="Proteomes" id="UP000440367"/>
    </source>
</evidence>
<dbReference type="Proteomes" id="UP000437068">
    <property type="component" value="Unassembled WGS sequence"/>
</dbReference>
<evidence type="ECO:0000313" key="2">
    <source>
        <dbReference type="EMBL" id="KAE9020642.1"/>
    </source>
</evidence>
<sequence>MLNARVTGAPTHSFSLLATTLSWSELMFCASFNRACTVPTGMSRFVVKRFCCTKCCDVTFTIGIFAEERLLSFAKSTSTFL</sequence>
<evidence type="ECO:0000313" key="6">
    <source>
        <dbReference type="EMBL" id="KAE9224061.1"/>
    </source>
</evidence>
<evidence type="ECO:0000313" key="12">
    <source>
        <dbReference type="Proteomes" id="UP000437068"/>
    </source>
</evidence>
<name>A0A6A4EC30_9STRA</name>
<dbReference type="Proteomes" id="UP000429523">
    <property type="component" value="Unassembled WGS sequence"/>
</dbReference>
<gene>
    <name evidence="9" type="ORF">PF001_g5630</name>
    <name evidence="8" type="ORF">PF002_g4219</name>
    <name evidence="7" type="ORF">PF004_g5255</name>
    <name evidence="6" type="ORF">PF005_g6049</name>
    <name evidence="5" type="ORF">PF006_g8322</name>
    <name evidence="4" type="ORF">PF007_g3720</name>
    <name evidence="1" type="ORF">PF009_g6473</name>
    <name evidence="3" type="ORF">PF010_g5342</name>
    <name evidence="2" type="ORF">PF011_g5313</name>
</gene>
<dbReference type="Proteomes" id="UP000476176">
    <property type="component" value="Unassembled WGS sequence"/>
</dbReference>
<keyword evidence="11" id="KW-1185">Reference proteome</keyword>
<dbReference type="Proteomes" id="UP000440732">
    <property type="component" value="Unassembled WGS sequence"/>
</dbReference>
<accession>A0A6A4EC30</accession>
<dbReference type="EMBL" id="QXGB01000219">
    <property type="protein sequence ID" value="KAE9224061.1"/>
    <property type="molecule type" value="Genomic_DNA"/>
</dbReference>
<evidence type="ECO:0000313" key="16">
    <source>
        <dbReference type="Proteomes" id="UP000460718"/>
    </source>
</evidence>
<dbReference type="AlphaFoldDB" id="A0A6A4EC30"/>